<dbReference type="EMBL" id="SNXW01000013">
    <property type="protein sequence ID" value="TDP79471.1"/>
    <property type="molecule type" value="Genomic_DNA"/>
</dbReference>
<feature type="region of interest" description="Disordered" evidence="1">
    <location>
        <begin position="34"/>
        <end position="54"/>
    </location>
</feature>
<evidence type="ECO:0000313" key="2">
    <source>
        <dbReference type="EMBL" id="TDP79471.1"/>
    </source>
</evidence>
<feature type="compositionally biased region" description="Polar residues" evidence="1">
    <location>
        <begin position="44"/>
        <end position="53"/>
    </location>
</feature>
<dbReference type="Proteomes" id="UP000294593">
    <property type="component" value="Unassembled WGS sequence"/>
</dbReference>
<comment type="caution">
    <text evidence="2">The sequence shown here is derived from an EMBL/GenBank/DDBJ whole genome shotgun (WGS) entry which is preliminary data.</text>
</comment>
<reference evidence="2 3" key="1">
    <citation type="submission" date="2019-03" db="EMBL/GenBank/DDBJ databases">
        <title>Genomic Encyclopedia of Type Strains, Phase IV (KMG-IV): sequencing the most valuable type-strain genomes for metagenomic binning, comparative biology and taxonomic classification.</title>
        <authorList>
            <person name="Goeker M."/>
        </authorList>
    </citation>
    <scope>NUCLEOTIDE SEQUENCE [LARGE SCALE GENOMIC DNA]</scope>
    <source>
        <strain evidence="2 3">DSM 11901</strain>
    </source>
</reference>
<dbReference type="AlphaFoldDB" id="A0A4R6R180"/>
<evidence type="ECO:0000313" key="3">
    <source>
        <dbReference type="Proteomes" id="UP000294593"/>
    </source>
</evidence>
<organism evidence="2 3">
    <name type="scientific">Aquabacterium commune</name>
    <dbReference type="NCBI Taxonomy" id="70586"/>
    <lineage>
        <taxon>Bacteria</taxon>
        <taxon>Pseudomonadati</taxon>
        <taxon>Pseudomonadota</taxon>
        <taxon>Betaproteobacteria</taxon>
        <taxon>Burkholderiales</taxon>
        <taxon>Aquabacterium</taxon>
    </lineage>
</organism>
<name>A0A4R6R180_9BURK</name>
<proteinExistence type="predicted"/>
<gene>
    <name evidence="2" type="ORF">EV672_11344</name>
</gene>
<accession>A0A4R6R180</accession>
<sequence>MRALSWGFRLQFIASTDAVRPRWRSSICARQKKARRSAGDQRAQDASLSSRCATGSGRKRRAEVRTCSSQMIRGLAAMWPEHGCAQAIEQALPCASSQFSHSNSGRALAFLSMRAAWRRRQGQWLMHCKWAIWPTPQGWWRDPVLRDWTSHAATRKASELRRRQQMHGQPRARAHFSVNWLPNAKHHASAPPYSFCGRRGRGAIYQGHVPNRCAGGRFARAVDSRCSVLLGCRSRLIPWPHRTGNASSPTVPSGPPAHQFAG</sequence>
<keyword evidence="3" id="KW-1185">Reference proteome</keyword>
<feature type="region of interest" description="Disordered" evidence="1">
    <location>
        <begin position="241"/>
        <end position="262"/>
    </location>
</feature>
<protein>
    <submittedName>
        <fullName evidence="2">Uncharacterized protein</fullName>
    </submittedName>
</protein>
<evidence type="ECO:0000256" key="1">
    <source>
        <dbReference type="SAM" id="MobiDB-lite"/>
    </source>
</evidence>